<keyword evidence="9" id="KW-1185">Reference proteome</keyword>
<dbReference type="PANTHER" id="PTHR48063:SF90">
    <property type="entry name" value="OS11G0565920 PROTEIN"/>
    <property type="match status" value="1"/>
</dbReference>
<evidence type="ECO:0000313" key="8">
    <source>
        <dbReference type="EMBL" id="KAK7847281.1"/>
    </source>
</evidence>
<keyword evidence="4" id="KW-1133">Transmembrane helix</keyword>
<dbReference type="Proteomes" id="UP000237347">
    <property type="component" value="Unassembled WGS sequence"/>
</dbReference>
<dbReference type="InterPro" id="IPR046956">
    <property type="entry name" value="RLP23-like"/>
</dbReference>
<evidence type="ECO:0000256" key="2">
    <source>
        <dbReference type="ARBA" id="ARBA00022692"/>
    </source>
</evidence>
<dbReference type="PANTHER" id="PTHR48063">
    <property type="entry name" value="LRR RECEPTOR-LIKE KINASE"/>
    <property type="match status" value="1"/>
</dbReference>
<comment type="subcellular location">
    <subcellularLocation>
        <location evidence="1">Membrane</location>
        <topology evidence="1">Single-pass type I membrane protein</topology>
    </subcellularLocation>
</comment>
<sequence length="204" mass="23178">MVTKGKELEYGSALIFINNIDLSKNSLTGEILDELIRLVGLGTLNLSMNHLTGNVPENIGNLRWLETLNLSKNTLSRHILESSVEDEQDGDDYEKLWLYASIGLGILGCLWNLTIEEIMEAWVFHFCDDIKDRIALIIALKVVHLKRKFGLEKKLKFVDEKAFSVINLRGLDRKAPLFIEELLQYDLFPVVSISSLLVGKCQIF</sequence>
<evidence type="ECO:0000256" key="3">
    <source>
        <dbReference type="ARBA" id="ARBA00022729"/>
    </source>
</evidence>
<dbReference type="SUPFAM" id="SSF52058">
    <property type="entry name" value="L domain-like"/>
    <property type="match status" value="1"/>
</dbReference>
<dbReference type="Pfam" id="PF00560">
    <property type="entry name" value="LRR_1"/>
    <property type="match status" value="1"/>
</dbReference>
<evidence type="ECO:0000256" key="6">
    <source>
        <dbReference type="ARBA" id="ARBA00023170"/>
    </source>
</evidence>
<dbReference type="GO" id="GO:0016020">
    <property type="term" value="C:membrane"/>
    <property type="evidence" value="ECO:0007669"/>
    <property type="project" value="UniProtKB-SubCell"/>
</dbReference>
<evidence type="ECO:0000256" key="4">
    <source>
        <dbReference type="ARBA" id="ARBA00022989"/>
    </source>
</evidence>
<comment type="caution">
    <text evidence="8">The sequence shown here is derived from an EMBL/GenBank/DDBJ whole genome shotgun (WGS) entry which is preliminary data.</text>
</comment>
<accession>A0AAW0LA64</accession>
<gene>
    <name evidence="8" type="primary">EIX2_17</name>
    <name evidence="8" type="ORF">CFP56_006768</name>
</gene>
<name>A0AAW0LA64_QUESU</name>
<dbReference type="AlphaFoldDB" id="A0AAW0LA64"/>
<evidence type="ECO:0000256" key="7">
    <source>
        <dbReference type="ARBA" id="ARBA00023180"/>
    </source>
</evidence>
<organism evidence="8 9">
    <name type="scientific">Quercus suber</name>
    <name type="common">Cork oak</name>
    <dbReference type="NCBI Taxonomy" id="58331"/>
    <lineage>
        <taxon>Eukaryota</taxon>
        <taxon>Viridiplantae</taxon>
        <taxon>Streptophyta</taxon>
        <taxon>Embryophyta</taxon>
        <taxon>Tracheophyta</taxon>
        <taxon>Spermatophyta</taxon>
        <taxon>Magnoliopsida</taxon>
        <taxon>eudicotyledons</taxon>
        <taxon>Gunneridae</taxon>
        <taxon>Pentapetalae</taxon>
        <taxon>rosids</taxon>
        <taxon>fabids</taxon>
        <taxon>Fagales</taxon>
        <taxon>Fagaceae</taxon>
        <taxon>Quercus</taxon>
    </lineage>
</organism>
<evidence type="ECO:0000313" key="9">
    <source>
        <dbReference type="Proteomes" id="UP000237347"/>
    </source>
</evidence>
<proteinExistence type="predicted"/>
<keyword evidence="2" id="KW-0812">Transmembrane</keyword>
<keyword evidence="3" id="KW-0732">Signal</keyword>
<evidence type="ECO:0000256" key="5">
    <source>
        <dbReference type="ARBA" id="ARBA00023136"/>
    </source>
</evidence>
<protein>
    <submittedName>
        <fullName evidence="8">Receptor-like protein eix2</fullName>
    </submittedName>
</protein>
<keyword evidence="5" id="KW-0472">Membrane</keyword>
<dbReference type="EMBL" id="PKMF04000143">
    <property type="protein sequence ID" value="KAK7847281.1"/>
    <property type="molecule type" value="Genomic_DNA"/>
</dbReference>
<dbReference type="Gene3D" id="3.80.10.10">
    <property type="entry name" value="Ribonuclease Inhibitor"/>
    <property type="match status" value="1"/>
</dbReference>
<keyword evidence="7" id="KW-0325">Glycoprotein</keyword>
<reference evidence="8 9" key="1">
    <citation type="journal article" date="2018" name="Sci. Data">
        <title>The draft genome sequence of cork oak.</title>
        <authorList>
            <person name="Ramos A.M."/>
            <person name="Usie A."/>
            <person name="Barbosa P."/>
            <person name="Barros P.M."/>
            <person name="Capote T."/>
            <person name="Chaves I."/>
            <person name="Simoes F."/>
            <person name="Abreu I."/>
            <person name="Carrasquinho I."/>
            <person name="Faro C."/>
            <person name="Guimaraes J.B."/>
            <person name="Mendonca D."/>
            <person name="Nobrega F."/>
            <person name="Rodrigues L."/>
            <person name="Saibo N.J.M."/>
            <person name="Varela M.C."/>
            <person name="Egas C."/>
            <person name="Matos J."/>
            <person name="Miguel C.M."/>
            <person name="Oliveira M.M."/>
            <person name="Ricardo C.P."/>
            <person name="Goncalves S."/>
        </authorList>
    </citation>
    <scope>NUCLEOTIDE SEQUENCE [LARGE SCALE GENOMIC DNA]</scope>
    <source>
        <strain evidence="9">cv. HL8</strain>
    </source>
</reference>
<evidence type="ECO:0000256" key="1">
    <source>
        <dbReference type="ARBA" id="ARBA00004479"/>
    </source>
</evidence>
<dbReference type="InterPro" id="IPR032675">
    <property type="entry name" value="LRR_dom_sf"/>
</dbReference>
<dbReference type="InterPro" id="IPR001611">
    <property type="entry name" value="Leu-rich_rpt"/>
</dbReference>
<keyword evidence="6" id="KW-0675">Receptor</keyword>